<proteinExistence type="predicted"/>
<sequence length="234" mass="26967">MLIAFLPDRTGLRKEQLWRFKTSWLIYSHNVDTDFANGWRKLPDELNIEVLKHNLVSDKPITYHRSPVYSHHQSTFVGGDFKHNAVLRHHLALSLEAAALALQVFYEKNLVQEPSSSKLLIYIPPQTACRYVVQLTYSQLDVEQSWILISKLASTAFGFDGLQYLILVFEVQQKQCVVGTWHDCTRYVAPRDPIVFKCKGVVKFISNGPKEPDCAFLSHEEVEKCILEKMIFVK</sequence>
<keyword evidence="2" id="KW-1185">Reference proteome</keyword>
<evidence type="ECO:0000313" key="1">
    <source>
        <dbReference type="EMBL" id="KAF9690906.1"/>
    </source>
</evidence>
<dbReference type="Proteomes" id="UP000651452">
    <property type="component" value="Unassembled WGS sequence"/>
</dbReference>
<dbReference type="OrthoDB" id="3801236at2759"/>
<reference evidence="1" key="1">
    <citation type="submission" date="2018-12" db="EMBL/GenBank/DDBJ databases">
        <authorList>
            <person name="Syme R.A."/>
            <person name="Farfan-Caceres L."/>
            <person name="Lichtenzveig J."/>
        </authorList>
    </citation>
    <scope>NUCLEOTIDE SEQUENCE</scope>
    <source>
        <strain evidence="1">Al4</strain>
    </source>
</reference>
<dbReference type="AlphaFoldDB" id="A0A8H7MBG4"/>
<gene>
    <name evidence="1" type="ORF">EKO04_011251</name>
</gene>
<protein>
    <submittedName>
        <fullName evidence="1">Uncharacterized protein</fullName>
    </submittedName>
</protein>
<accession>A0A8H7MBG4</accession>
<reference evidence="1" key="2">
    <citation type="submission" date="2020-09" db="EMBL/GenBank/DDBJ databases">
        <title>Reference genome assembly for Australian Ascochyta lentis isolate Al4.</title>
        <authorList>
            <person name="Lee R.C."/>
            <person name="Farfan-Caceres L.M."/>
            <person name="Debler J.W."/>
            <person name="Williams A.H."/>
            <person name="Henares B.M."/>
        </authorList>
    </citation>
    <scope>NUCLEOTIDE SEQUENCE</scope>
    <source>
        <strain evidence="1">Al4</strain>
    </source>
</reference>
<evidence type="ECO:0000313" key="2">
    <source>
        <dbReference type="Proteomes" id="UP000651452"/>
    </source>
</evidence>
<organism evidence="1 2">
    <name type="scientific">Ascochyta lentis</name>
    <dbReference type="NCBI Taxonomy" id="205686"/>
    <lineage>
        <taxon>Eukaryota</taxon>
        <taxon>Fungi</taxon>
        <taxon>Dikarya</taxon>
        <taxon>Ascomycota</taxon>
        <taxon>Pezizomycotina</taxon>
        <taxon>Dothideomycetes</taxon>
        <taxon>Pleosporomycetidae</taxon>
        <taxon>Pleosporales</taxon>
        <taxon>Pleosporineae</taxon>
        <taxon>Didymellaceae</taxon>
        <taxon>Ascochyta</taxon>
    </lineage>
</organism>
<dbReference type="EMBL" id="RZGK01000022">
    <property type="protein sequence ID" value="KAF9690906.1"/>
    <property type="molecule type" value="Genomic_DNA"/>
</dbReference>
<comment type="caution">
    <text evidence="1">The sequence shown here is derived from an EMBL/GenBank/DDBJ whole genome shotgun (WGS) entry which is preliminary data.</text>
</comment>
<name>A0A8H7MBG4_9PLEO</name>